<sequence>MQGRYVMSYCASGPTNLFRTCISSGCRSHSKPGQIQVSGSNVGTRAHSGCYCACRTTGSVLLIDAGYICGAR</sequence>
<accession>A0A0C3P175</accession>
<keyword evidence="2" id="KW-1185">Reference proteome</keyword>
<name>A0A0C3P175_PISTI</name>
<protein>
    <submittedName>
        <fullName evidence="1">Uncharacterized protein</fullName>
    </submittedName>
</protein>
<organism evidence="1 2">
    <name type="scientific">Pisolithus tinctorius Marx 270</name>
    <dbReference type="NCBI Taxonomy" id="870435"/>
    <lineage>
        <taxon>Eukaryota</taxon>
        <taxon>Fungi</taxon>
        <taxon>Dikarya</taxon>
        <taxon>Basidiomycota</taxon>
        <taxon>Agaricomycotina</taxon>
        <taxon>Agaricomycetes</taxon>
        <taxon>Agaricomycetidae</taxon>
        <taxon>Boletales</taxon>
        <taxon>Sclerodermatineae</taxon>
        <taxon>Pisolithaceae</taxon>
        <taxon>Pisolithus</taxon>
    </lineage>
</organism>
<reference evidence="2" key="2">
    <citation type="submission" date="2015-01" db="EMBL/GenBank/DDBJ databases">
        <title>Evolutionary Origins and Diversification of the Mycorrhizal Mutualists.</title>
        <authorList>
            <consortium name="DOE Joint Genome Institute"/>
            <consortium name="Mycorrhizal Genomics Consortium"/>
            <person name="Kohler A."/>
            <person name="Kuo A."/>
            <person name="Nagy L.G."/>
            <person name="Floudas D."/>
            <person name="Copeland A."/>
            <person name="Barry K.W."/>
            <person name="Cichocki N."/>
            <person name="Veneault-Fourrey C."/>
            <person name="LaButti K."/>
            <person name="Lindquist E.A."/>
            <person name="Lipzen A."/>
            <person name="Lundell T."/>
            <person name="Morin E."/>
            <person name="Murat C."/>
            <person name="Riley R."/>
            <person name="Ohm R."/>
            <person name="Sun H."/>
            <person name="Tunlid A."/>
            <person name="Henrissat B."/>
            <person name="Grigoriev I.V."/>
            <person name="Hibbett D.S."/>
            <person name="Martin F."/>
        </authorList>
    </citation>
    <scope>NUCLEOTIDE SEQUENCE [LARGE SCALE GENOMIC DNA]</scope>
    <source>
        <strain evidence="2">Marx 270</strain>
    </source>
</reference>
<reference evidence="1 2" key="1">
    <citation type="submission" date="2014-04" db="EMBL/GenBank/DDBJ databases">
        <authorList>
            <consortium name="DOE Joint Genome Institute"/>
            <person name="Kuo A."/>
            <person name="Kohler A."/>
            <person name="Costa M.D."/>
            <person name="Nagy L.G."/>
            <person name="Floudas D."/>
            <person name="Copeland A."/>
            <person name="Barry K.W."/>
            <person name="Cichocki N."/>
            <person name="Veneault-Fourrey C."/>
            <person name="LaButti K."/>
            <person name="Lindquist E.A."/>
            <person name="Lipzen A."/>
            <person name="Lundell T."/>
            <person name="Morin E."/>
            <person name="Murat C."/>
            <person name="Sun H."/>
            <person name="Tunlid A."/>
            <person name="Henrissat B."/>
            <person name="Grigoriev I.V."/>
            <person name="Hibbett D.S."/>
            <person name="Martin F."/>
            <person name="Nordberg H.P."/>
            <person name="Cantor M.N."/>
            <person name="Hua S.X."/>
        </authorList>
    </citation>
    <scope>NUCLEOTIDE SEQUENCE [LARGE SCALE GENOMIC DNA]</scope>
    <source>
        <strain evidence="1 2">Marx 270</strain>
    </source>
</reference>
<evidence type="ECO:0000313" key="1">
    <source>
        <dbReference type="EMBL" id="KIO01114.1"/>
    </source>
</evidence>
<evidence type="ECO:0000313" key="2">
    <source>
        <dbReference type="Proteomes" id="UP000054217"/>
    </source>
</evidence>
<dbReference type="Proteomes" id="UP000054217">
    <property type="component" value="Unassembled WGS sequence"/>
</dbReference>
<dbReference type="HOGENOM" id="CLU_2723231_0_0_1"/>
<gene>
    <name evidence="1" type="ORF">M404DRAFT_1003391</name>
</gene>
<dbReference type="EMBL" id="KN831991">
    <property type="protein sequence ID" value="KIO01114.1"/>
    <property type="molecule type" value="Genomic_DNA"/>
</dbReference>
<dbReference type="AlphaFoldDB" id="A0A0C3P175"/>
<dbReference type="InParanoid" id="A0A0C3P175"/>
<proteinExistence type="predicted"/>